<keyword evidence="1" id="KW-0167">Capsid protein</keyword>
<evidence type="ECO:0000313" key="1">
    <source>
        <dbReference type="EMBL" id="ABO66740.1"/>
    </source>
</evidence>
<dbReference type="HOGENOM" id="CLU_2273362_0_0_9"/>
<dbReference type="eggNOG" id="ENOG5033AQH">
    <property type="taxonomic scope" value="Bacteria"/>
</dbReference>
<proteinExistence type="predicted"/>
<sequence>MWFFFSIIQLFGNSTPQLFHHSPLIPHLGRHILCHKRVVKGMKVIGTHEALELHELLMFKNTCLAKSMAMRQMVSDPQLKSLIEQDIQKTTQHILDLQNLLS</sequence>
<dbReference type="KEGG" id="gtn:GTNG_1370"/>
<name>A4IN36_GEOTN</name>
<accession>A4IN36</accession>
<dbReference type="Proteomes" id="UP000001578">
    <property type="component" value="Chromosome"/>
</dbReference>
<protein>
    <submittedName>
        <fullName evidence="1">Spore coat protein-like protein</fullName>
    </submittedName>
</protein>
<gene>
    <name evidence="1" type="ordered locus">GTNG_1370</name>
</gene>
<dbReference type="Gene3D" id="1.20.1260.10">
    <property type="match status" value="1"/>
</dbReference>
<dbReference type="InterPro" id="IPR012347">
    <property type="entry name" value="Ferritin-like"/>
</dbReference>
<dbReference type="AlphaFoldDB" id="A4IN36"/>
<reference evidence="1 2" key="1">
    <citation type="journal article" date="2007" name="Proc. Natl. Acad. Sci. U.S.A.">
        <title>Genome and proteome of long-chain alkane degrading Geobacillus thermodenitrificans NG80-2 isolated from a deep-subsurface oil reservoir.</title>
        <authorList>
            <person name="Feng L."/>
            <person name="Wang W."/>
            <person name="Cheng J."/>
            <person name="Ren Y."/>
            <person name="Zhao G."/>
            <person name="Gao C."/>
            <person name="Tang Y."/>
            <person name="Liu X."/>
            <person name="Han W."/>
            <person name="Peng X."/>
            <person name="Liu R."/>
            <person name="Wang L."/>
        </authorList>
    </citation>
    <scope>NUCLEOTIDE SEQUENCE [LARGE SCALE GENOMIC DNA]</scope>
    <source>
        <strain evidence="1 2">NG80-2</strain>
    </source>
</reference>
<evidence type="ECO:0000313" key="2">
    <source>
        <dbReference type="Proteomes" id="UP000001578"/>
    </source>
</evidence>
<dbReference type="EMBL" id="CP000557">
    <property type="protein sequence ID" value="ABO66740.1"/>
    <property type="molecule type" value="Genomic_DNA"/>
</dbReference>
<organism evidence="1 2">
    <name type="scientific">Geobacillus thermodenitrificans (strain NG80-2)</name>
    <dbReference type="NCBI Taxonomy" id="420246"/>
    <lineage>
        <taxon>Bacteria</taxon>
        <taxon>Bacillati</taxon>
        <taxon>Bacillota</taxon>
        <taxon>Bacilli</taxon>
        <taxon>Bacillales</taxon>
        <taxon>Anoxybacillaceae</taxon>
        <taxon>Geobacillus</taxon>
    </lineage>
</organism>
<keyword evidence="1" id="KW-0946">Virion</keyword>